<dbReference type="InterPro" id="IPR011701">
    <property type="entry name" value="MFS"/>
</dbReference>
<feature type="transmembrane region" description="Helical" evidence="5">
    <location>
        <begin position="304"/>
        <end position="322"/>
    </location>
</feature>
<dbReference type="InterPro" id="IPR052528">
    <property type="entry name" value="Sugar_transport-like"/>
</dbReference>
<dbReference type="PANTHER" id="PTHR23526:SF1">
    <property type="entry name" value="MAJOR FACILITATOR SUPERFAMILY MFS_1"/>
    <property type="match status" value="1"/>
</dbReference>
<evidence type="ECO:0000256" key="3">
    <source>
        <dbReference type="ARBA" id="ARBA00022989"/>
    </source>
</evidence>
<protein>
    <submittedName>
        <fullName evidence="7">MFS transporter</fullName>
    </submittedName>
</protein>
<feature type="transmembrane region" description="Helical" evidence="5">
    <location>
        <begin position="161"/>
        <end position="182"/>
    </location>
</feature>
<feature type="transmembrane region" description="Helical" evidence="5">
    <location>
        <begin position="117"/>
        <end position="140"/>
    </location>
</feature>
<dbReference type="PROSITE" id="PS50850">
    <property type="entry name" value="MFS"/>
    <property type="match status" value="1"/>
</dbReference>
<dbReference type="SUPFAM" id="SSF103473">
    <property type="entry name" value="MFS general substrate transporter"/>
    <property type="match status" value="1"/>
</dbReference>
<dbReference type="GO" id="GO:0022857">
    <property type="term" value="F:transmembrane transporter activity"/>
    <property type="evidence" value="ECO:0007669"/>
    <property type="project" value="InterPro"/>
</dbReference>
<feature type="transmembrane region" description="Helical" evidence="5">
    <location>
        <begin position="244"/>
        <end position="263"/>
    </location>
</feature>
<keyword evidence="4 5" id="KW-0472">Membrane</keyword>
<name>A0A8J6NNC9_9CHLR</name>
<feature type="transmembrane region" description="Helical" evidence="5">
    <location>
        <begin position="20"/>
        <end position="47"/>
    </location>
</feature>
<dbReference type="InterPro" id="IPR020846">
    <property type="entry name" value="MFS_dom"/>
</dbReference>
<dbReference type="Pfam" id="PF07690">
    <property type="entry name" value="MFS_1"/>
    <property type="match status" value="1"/>
</dbReference>
<comment type="caution">
    <text evidence="7">The sequence shown here is derived from an EMBL/GenBank/DDBJ whole genome shotgun (WGS) entry which is preliminary data.</text>
</comment>
<evidence type="ECO:0000259" key="6">
    <source>
        <dbReference type="PROSITE" id="PS50850"/>
    </source>
</evidence>
<dbReference type="AlphaFoldDB" id="A0A8J6NNC9"/>
<sequence>MQTTLSTLQIEIRKNLKHNLIVNLLDGGFFGFGIGFASFITIIPLFVSQMTDSAILIGLIPAIHSVGWQLPQLLAASWVSRMKRYKPAVLMMTIHERIPFFGLAAVSWFFLGKNNSLALTLTFILLIWQGLGGGLAANPWQSMMAKIIPARHQGSFFGGQAALANLAASISAILAGIVLSKLKSPQDFTWLFLLGGISLIISLGIIALTREPEDTQKVNHQKKDPFWLGTRTIWRRDVNFRGFMFSRVLMQFATMGYAFYIVYCTRYLDMDVFTAGVLTSVLMISQIVANPVMGWFGDRLGHHTMLKIGIIASVISGVLAWWATSLIWFYPVMILAGISIVAVWTTSLTMSVQFGTEAHRPTYIGMANTMLAPATLLAPIFGGWLADAVSYQTTFLASAGFGIITLIALQIFVKNPLVIEK</sequence>
<reference evidence="7 8" key="1">
    <citation type="submission" date="2020-08" db="EMBL/GenBank/DDBJ databases">
        <title>Bridging the membrane lipid divide: bacteria of the FCB group superphylum have the potential to synthesize archaeal ether lipids.</title>
        <authorList>
            <person name="Villanueva L."/>
            <person name="Von Meijenfeldt F.A.B."/>
            <person name="Westbye A.B."/>
            <person name="Yadav S."/>
            <person name="Hopmans E.C."/>
            <person name="Dutilh B.E."/>
            <person name="Sinninghe Damste J.S."/>
        </authorList>
    </citation>
    <scope>NUCLEOTIDE SEQUENCE [LARGE SCALE GENOMIC DNA]</scope>
    <source>
        <strain evidence="7">NIOZ-UU36</strain>
    </source>
</reference>
<dbReference type="GO" id="GO:0005886">
    <property type="term" value="C:plasma membrane"/>
    <property type="evidence" value="ECO:0007669"/>
    <property type="project" value="UniProtKB-SubCell"/>
</dbReference>
<feature type="transmembrane region" description="Helical" evidence="5">
    <location>
        <begin position="53"/>
        <end position="76"/>
    </location>
</feature>
<evidence type="ECO:0000313" key="7">
    <source>
        <dbReference type="EMBL" id="MBC8336169.1"/>
    </source>
</evidence>
<feature type="transmembrane region" description="Helical" evidence="5">
    <location>
        <begin position="391"/>
        <end position="413"/>
    </location>
</feature>
<keyword evidence="3 5" id="KW-1133">Transmembrane helix</keyword>
<feature type="domain" description="Major facilitator superfamily (MFS) profile" evidence="6">
    <location>
        <begin position="188"/>
        <end position="421"/>
    </location>
</feature>
<feature type="transmembrane region" description="Helical" evidence="5">
    <location>
        <begin position="328"/>
        <end position="350"/>
    </location>
</feature>
<dbReference type="EMBL" id="JACNJN010000145">
    <property type="protein sequence ID" value="MBC8336169.1"/>
    <property type="molecule type" value="Genomic_DNA"/>
</dbReference>
<accession>A0A8J6NNC9</accession>
<dbReference type="Proteomes" id="UP000614469">
    <property type="component" value="Unassembled WGS sequence"/>
</dbReference>
<organism evidence="7 8">
    <name type="scientific">Candidatus Desulfolinea nitratireducens</name>
    <dbReference type="NCBI Taxonomy" id="2841698"/>
    <lineage>
        <taxon>Bacteria</taxon>
        <taxon>Bacillati</taxon>
        <taxon>Chloroflexota</taxon>
        <taxon>Anaerolineae</taxon>
        <taxon>Anaerolineales</taxon>
        <taxon>Anaerolineales incertae sedis</taxon>
        <taxon>Candidatus Desulfolinea</taxon>
    </lineage>
</organism>
<evidence type="ECO:0000313" key="8">
    <source>
        <dbReference type="Proteomes" id="UP000614469"/>
    </source>
</evidence>
<feature type="transmembrane region" description="Helical" evidence="5">
    <location>
        <begin position="188"/>
        <end position="208"/>
    </location>
</feature>
<gene>
    <name evidence="7" type="ORF">H8E29_12950</name>
</gene>
<comment type="subcellular location">
    <subcellularLocation>
        <location evidence="1">Cell membrane</location>
        <topology evidence="1">Multi-pass membrane protein</topology>
    </subcellularLocation>
</comment>
<dbReference type="PANTHER" id="PTHR23526">
    <property type="entry name" value="INTEGRAL MEMBRANE TRANSPORT PROTEIN-RELATED"/>
    <property type="match status" value="1"/>
</dbReference>
<feature type="transmembrane region" description="Helical" evidence="5">
    <location>
        <begin position="88"/>
        <end position="111"/>
    </location>
</feature>
<evidence type="ECO:0000256" key="2">
    <source>
        <dbReference type="ARBA" id="ARBA00022692"/>
    </source>
</evidence>
<keyword evidence="2 5" id="KW-0812">Transmembrane</keyword>
<dbReference type="Gene3D" id="1.20.1250.20">
    <property type="entry name" value="MFS general substrate transporter like domains"/>
    <property type="match status" value="2"/>
</dbReference>
<feature type="transmembrane region" description="Helical" evidence="5">
    <location>
        <begin position="362"/>
        <end position="385"/>
    </location>
</feature>
<evidence type="ECO:0000256" key="1">
    <source>
        <dbReference type="ARBA" id="ARBA00004651"/>
    </source>
</evidence>
<feature type="transmembrane region" description="Helical" evidence="5">
    <location>
        <begin position="275"/>
        <end position="297"/>
    </location>
</feature>
<dbReference type="InterPro" id="IPR036259">
    <property type="entry name" value="MFS_trans_sf"/>
</dbReference>
<evidence type="ECO:0000256" key="5">
    <source>
        <dbReference type="SAM" id="Phobius"/>
    </source>
</evidence>
<proteinExistence type="predicted"/>
<evidence type="ECO:0000256" key="4">
    <source>
        <dbReference type="ARBA" id="ARBA00023136"/>
    </source>
</evidence>